<dbReference type="EMBL" id="JAGVWD010000008">
    <property type="protein sequence ID" value="MBS3057109.1"/>
    <property type="molecule type" value="Genomic_DNA"/>
</dbReference>
<dbReference type="SUPFAM" id="SSF102114">
    <property type="entry name" value="Radical SAM enzymes"/>
    <property type="match status" value="1"/>
</dbReference>
<comment type="caution">
    <text evidence="7">The sequence shown here is derived from an EMBL/GenBank/DDBJ whole genome shotgun (WGS) entry which is preliminary data.</text>
</comment>
<dbReference type="InterPro" id="IPR006638">
    <property type="entry name" value="Elp3/MiaA/NifB-like_rSAM"/>
</dbReference>
<name>A0A8T4KVG0_9ARCH</name>
<dbReference type="InterPro" id="IPR007197">
    <property type="entry name" value="rSAM"/>
</dbReference>
<dbReference type="InterPro" id="IPR051198">
    <property type="entry name" value="BchE-like"/>
</dbReference>
<evidence type="ECO:0000256" key="4">
    <source>
        <dbReference type="ARBA" id="ARBA00023004"/>
    </source>
</evidence>
<dbReference type="AlphaFoldDB" id="A0A8T4KVG0"/>
<protein>
    <submittedName>
        <fullName evidence="7">Radical SAM protein</fullName>
    </submittedName>
</protein>
<dbReference type="InterPro" id="IPR034466">
    <property type="entry name" value="Methyltransferase_Class_B"/>
</dbReference>
<dbReference type="InterPro" id="IPR058240">
    <property type="entry name" value="rSAM_sf"/>
</dbReference>
<gene>
    <name evidence="7" type="ORF">J4415_00605</name>
</gene>
<dbReference type="PROSITE" id="PS51918">
    <property type="entry name" value="RADICAL_SAM"/>
    <property type="match status" value="1"/>
</dbReference>
<proteinExistence type="predicted"/>
<comment type="cofactor">
    <cofactor evidence="1">
        <name>[4Fe-4S] cluster</name>
        <dbReference type="ChEBI" id="CHEBI:49883"/>
    </cofactor>
</comment>
<reference evidence="7" key="2">
    <citation type="submission" date="2021-05" db="EMBL/GenBank/DDBJ databases">
        <title>Protein family content uncovers lineage relationships and bacterial pathway maintenance mechanisms in DPANN archaea.</title>
        <authorList>
            <person name="Castelle C.J."/>
            <person name="Meheust R."/>
            <person name="Jaffe A.L."/>
            <person name="Seitz K."/>
            <person name="Gong X."/>
            <person name="Baker B.J."/>
            <person name="Banfield J.F."/>
        </authorList>
    </citation>
    <scope>NUCLEOTIDE SEQUENCE</scope>
    <source>
        <strain evidence="7">RIFCSPHIGHO2_01_FULL_AR10_44_11</strain>
    </source>
</reference>
<evidence type="ECO:0000256" key="2">
    <source>
        <dbReference type="ARBA" id="ARBA00022691"/>
    </source>
</evidence>
<evidence type="ECO:0000256" key="1">
    <source>
        <dbReference type="ARBA" id="ARBA00001966"/>
    </source>
</evidence>
<organism evidence="7 8">
    <name type="scientific">Candidatus Iainarchaeum sp</name>
    <dbReference type="NCBI Taxonomy" id="3101447"/>
    <lineage>
        <taxon>Archaea</taxon>
        <taxon>Candidatus Iainarchaeota</taxon>
        <taxon>Candidatus Iainarchaeia</taxon>
        <taxon>Candidatus Iainarchaeales</taxon>
        <taxon>Candidatus Iainarchaeaceae</taxon>
        <taxon>Candidatus Iainarchaeum</taxon>
    </lineage>
</organism>
<evidence type="ECO:0000256" key="5">
    <source>
        <dbReference type="ARBA" id="ARBA00023014"/>
    </source>
</evidence>
<reference evidence="7" key="1">
    <citation type="submission" date="2021-03" db="EMBL/GenBank/DDBJ databases">
        <authorList>
            <person name="Jaffe A."/>
        </authorList>
    </citation>
    <scope>NUCLEOTIDE SEQUENCE</scope>
    <source>
        <strain evidence="7">RIFCSPHIGHO2_01_FULL_AR10_44_11</strain>
    </source>
</reference>
<dbReference type="CDD" id="cd01335">
    <property type="entry name" value="Radical_SAM"/>
    <property type="match status" value="1"/>
</dbReference>
<keyword evidence="4" id="KW-0408">Iron</keyword>
<dbReference type="Gene3D" id="3.80.30.20">
    <property type="entry name" value="tm_1862 like domain"/>
    <property type="match status" value="1"/>
</dbReference>
<dbReference type="PANTHER" id="PTHR43409:SF16">
    <property type="entry name" value="SLR0320 PROTEIN"/>
    <property type="match status" value="1"/>
</dbReference>
<feature type="domain" description="Radical SAM core" evidence="6">
    <location>
        <begin position="187"/>
        <end position="402"/>
    </location>
</feature>
<dbReference type="SFLD" id="SFLDG01082">
    <property type="entry name" value="B12-binding_domain_containing"/>
    <property type="match status" value="1"/>
</dbReference>
<evidence type="ECO:0000313" key="7">
    <source>
        <dbReference type="EMBL" id="MBS3057109.1"/>
    </source>
</evidence>
<dbReference type="PANTHER" id="PTHR43409">
    <property type="entry name" value="ANAEROBIC MAGNESIUM-PROTOPORPHYRIN IX MONOMETHYL ESTER CYCLASE-RELATED"/>
    <property type="match status" value="1"/>
</dbReference>
<evidence type="ECO:0000259" key="6">
    <source>
        <dbReference type="PROSITE" id="PS51918"/>
    </source>
</evidence>
<dbReference type="GO" id="GO:0051539">
    <property type="term" value="F:4 iron, 4 sulfur cluster binding"/>
    <property type="evidence" value="ECO:0007669"/>
    <property type="project" value="UniProtKB-KW"/>
</dbReference>
<keyword evidence="3" id="KW-0479">Metal-binding</keyword>
<dbReference type="InterPro" id="IPR023404">
    <property type="entry name" value="rSAM_horseshoe"/>
</dbReference>
<keyword evidence="5" id="KW-0411">Iron-sulfur</keyword>
<dbReference type="GO" id="GO:0003824">
    <property type="term" value="F:catalytic activity"/>
    <property type="evidence" value="ECO:0007669"/>
    <property type="project" value="InterPro"/>
</dbReference>
<accession>A0A8T4KVG0</accession>
<dbReference type="GO" id="GO:0046872">
    <property type="term" value="F:metal ion binding"/>
    <property type="evidence" value="ECO:0007669"/>
    <property type="project" value="UniProtKB-KW"/>
</dbReference>
<dbReference type="Pfam" id="PF04055">
    <property type="entry name" value="Radical_SAM"/>
    <property type="match status" value="1"/>
</dbReference>
<evidence type="ECO:0000256" key="3">
    <source>
        <dbReference type="ARBA" id="ARBA00022723"/>
    </source>
</evidence>
<dbReference type="Proteomes" id="UP000677687">
    <property type="component" value="Unassembled WGS sequence"/>
</dbReference>
<dbReference type="GO" id="GO:0005829">
    <property type="term" value="C:cytosol"/>
    <property type="evidence" value="ECO:0007669"/>
    <property type="project" value="TreeGrafter"/>
</dbReference>
<keyword evidence="2" id="KW-0949">S-adenosyl-L-methionine</keyword>
<evidence type="ECO:0000313" key="8">
    <source>
        <dbReference type="Proteomes" id="UP000677687"/>
    </source>
</evidence>
<sequence>MKILLLNPPGTKIYIRDYYCSKVSKTNYIYEPPDLLILSGILSEKHRVAVIDAIAEKLSENDCIARILQFRPDAIVFLSGAVSFQEDFPFMEKVKRLTNAKLIGSADIFMENGEKILEKYRFIDALLLDFTTPDILAYLEGKNAQNIIYRAGDRIIKTKTERIKLANFTIPIPKHELFPLHKYRFPFAYGKFATVLTDYGCPFRCKFCIMSNLGFKFRSAENVIAELQYIKSLGINEIYFDDQTFGVNRKRTIDLCNAMLANNLQMKWSCFSRVDLIDEEILTLMKNAGCHTIMFGVESSNEEILRKYEKGFTIEQVEKTFALCRKLGIKTLATFMLGFPEETEESVINTIEFSKRLNPDYAAFNVPVPRAATQLRKEEIAEHLIADELLPLDQTGSFVEISTKQIPAERLASLRKRAVKEFYLRPSYIARRILSIRSFAELKNNISDALALLQNA</sequence>
<dbReference type="SMART" id="SM00729">
    <property type="entry name" value="Elp3"/>
    <property type="match status" value="1"/>
</dbReference>
<dbReference type="SFLD" id="SFLDG01123">
    <property type="entry name" value="methyltransferase_(Class_B)"/>
    <property type="match status" value="1"/>
</dbReference>
<dbReference type="SFLD" id="SFLDS00029">
    <property type="entry name" value="Radical_SAM"/>
    <property type="match status" value="1"/>
</dbReference>